<gene>
    <name evidence="1" type="ORF">D4764_16G0001090</name>
</gene>
<evidence type="ECO:0000313" key="2">
    <source>
        <dbReference type="Proteomes" id="UP000324091"/>
    </source>
</evidence>
<dbReference type="AlphaFoldDB" id="A0A5C6NVW4"/>
<sequence length="82" mass="9572">MDFRMEFITTCRPEDAGPHFQPSLLLKCCLRRACSICKDSSHPTHRLFSLLPSGRCFRTLKTRTSRMRNSFFPRTVSLLNYS</sequence>
<reference evidence="1 2" key="1">
    <citation type="submission" date="2019-04" db="EMBL/GenBank/DDBJ databases">
        <title>Chromosome genome assembly for Takifugu flavidus.</title>
        <authorList>
            <person name="Xiao S."/>
        </authorList>
    </citation>
    <scope>NUCLEOTIDE SEQUENCE [LARGE SCALE GENOMIC DNA]</scope>
    <source>
        <strain evidence="1">HTHZ2018</strain>
        <tissue evidence="1">Muscle</tissue>
    </source>
</reference>
<dbReference type="Proteomes" id="UP000324091">
    <property type="component" value="Chromosome 16"/>
</dbReference>
<dbReference type="EMBL" id="RHFK02000008">
    <property type="protein sequence ID" value="TWW71612.1"/>
    <property type="molecule type" value="Genomic_DNA"/>
</dbReference>
<evidence type="ECO:0000313" key="1">
    <source>
        <dbReference type="EMBL" id="TWW71612.1"/>
    </source>
</evidence>
<name>A0A5C6NVW4_9TELE</name>
<proteinExistence type="predicted"/>
<organism evidence="1 2">
    <name type="scientific">Takifugu flavidus</name>
    <name type="common">sansaifugu</name>
    <dbReference type="NCBI Taxonomy" id="433684"/>
    <lineage>
        <taxon>Eukaryota</taxon>
        <taxon>Metazoa</taxon>
        <taxon>Chordata</taxon>
        <taxon>Craniata</taxon>
        <taxon>Vertebrata</taxon>
        <taxon>Euteleostomi</taxon>
        <taxon>Actinopterygii</taxon>
        <taxon>Neopterygii</taxon>
        <taxon>Teleostei</taxon>
        <taxon>Neoteleostei</taxon>
        <taxon>Acanthomorphata</taxon>
        <taxon>Eupercaria</taxon>
        <taxon>Tetraodontiformes</taxon>
        <taxon>Tetradontoidea</taxon>
        <taxon>Tetraodontidae</taxon>
        <taxon>Takifugu</taxon>
    </lineage>
</organism>
<keyword evidence="2" id="KW-1185">Reference proteome</keyword>
<accession>A0A5C6NVW4</accession>
<protein>
    <submittedName>
        <fullName evidence="1">Uncharacterized protein</fullName>
    </submittedName>
</protein>
<comment type="caution">
    <text evidence="1">The sequence shown here is derived from an EMBL/GenBank/DDBJ whole genome shotgun (WGS) entry which is preliminary data.</text>
</comment>